<organism evidence="11 12">
    <name type="scientific">Crotalus adamanteus</name>
    <name type="common">Eastern diamondback rattlesnake</name>
    <dbReference type="NCBI Taxonomy" id="8729"/>
    <lineage>
        <taxon>Eukaryota</taxon>
        <taxon>Metazoa</taxon>
        <taxon>Chordata</taxon>
        <taxon>Craniata</taxon>
        <taxon>Vertebrata</taxon>
        <taxon>Euteleostomi</taxon>
        <taxon>Lepidosauria</taxon>
        <taxon>Squamata</taxon>
        <taxon>Bifurcata</taxon>
        <taxon>Unidentata</taxon>
        <taxon>Episquamata</taxon>
        <taxon>Toxicofera</taxon>
        <taxon>Serpentes</taxon>
        <taxon>Colubroidea</taxon>
        <taxon>Viperidae</taxon>
        <taxon>Crotalinae</taxon>
        <taxon>Crotalus</taxon>
    </lineage>
</organism>
<dbReference type="GO" id="GO:0008320">
    <property type="term" value="F:protein transmembrane transporter activity"/>
    <property type="evidence" value="ECO:0007669"/>
    <property type="project" value="InterPro"/>
</dbReference>
<dbReference type="InterPro" id="IPR023614">
    <property type="entry name" value="Porin_dom_sf"/>
</dbReference>
<evidence type="ECO:0000256" key="3">
    <source>
        <dbReference type="ARBA" id="ARBA00022448"/>
    </source>
</evidence>
<dbReference type="Pfam" id="PF01459">
    <property type="entry name" value="Porin_3"/>
    <property type="match status" value="1"/>
</dbReference>
<evidence type="ECO:0000256" key="2">
    <source>
        <dbReference type="ARBA" id="ARBA00010510"/>
    </source>
</evidence>
<sequence length="644" mass="67090">MVPGKGRGWTGGQPVASIPGWAGAGLRASRANGGARGAAPESKRVRVSPGSSPRCRCSRRRRVSGAAPGGREGGPGGRACGEGPARTGEGGGPGKVGRGAEEPAGPGGAAGGGSQNEPRGREESRKRPGQQGGADGAGRESLGSSCLSPPRSRESAAGGLCAESGREIRSSPFGPPSLGIASLRLVRGALRSPRRRLLFPAAPCAILCTMGNVLAASSPVPPPTVPGLVAVPPGFSMPPVTGLPPPVQDRSAEEKCDQLPNPGTFEECHRKCKELFPIQMEGVKLTVNKGLSNHFQVNHTVALSTVGDSNYHFGATYVGTKQLSPTEAFPVLVGDMDNSGSLNAQIIHQLTNKIRSKVAFQTQQAKFVNWQVDGEYRGTDFTAAATLGNPDIVVGSGILVAHYLQSITPCLALGGELVYHRRAGEEGTVISLAGKYTAPNWIATLTIGQAGAHATYYHKASDQLQVGVEFEASTRMQDTSATFGYQLDLPKANLLFKGSIDSNWIVGAALEKKLIPLPLTLAMGAFLNHRKNKFQCGFGLTIVRQEGRPRGSSGGGEQEGGLLPPSHKEQLVVDLHNGNRGFLGPVSGASSCTRPSPPCRLCPQVGREALSALAGCTKTVFLRSPPRLPPMQTPLFSGSRLSCA</sequence>
<comment type="subcellular location">
    <subcellularLocation>
        <location evidence="1">Mitochondrion outer membrane</location>
        <topology evidence="1">Multi-pass membrane protein</topology>
    </subcellularLocation>
</comment>
<comment type="caution">
    <text evidence="11">The sequence shown here is derived from an EMBL/GenBank/DDBJ whole genome shotgun (WGS) entry which is preliminary data.</text>
</comment>
<evidence type="ECO:0000256" key="1">
    <source>
        <dbReference type="ARBA" id="ARBA00004374"/>
    </source>
</evidence>
<keyword evidence="3" id="KW-0813">Transport</keyword>
<feature type="region of interest" description="Disordered" evidence="10">
    <location>
        <begin position="1"/>
        <end position="20"/>
    </location>
</feature>
<evidence type="ECO:0000256" key="6">
    <source>
        <dbReference type="ARBA" id="ARBA00022787"/>
    </source>
</evidence>
<proteinExistence type="inferred from homology"/>
<feature type="compositionally biased region" description="Gly residues" evidence="10">
    <location>
        <begin position="67"/>
        <end position="80"/>
    </location>
</feature>
<dbReference type="InterPro" id="IPR027246">
    <property type="entry name" value="Porin_Euk/Tom40"/>
</dbReference>
<dbReference type="AlphaFoldDB" id="A0AAW1AXY4"/>
<evidence type="ECO:0000313" key="12">
    <source>
        <dbReference type="Proteomes" id="UP001474421"/>
    </source>
</evidence>
<dbReference type="GO" id="GO:0005741">
    <property type="term" value="C:mitochondrial outer membrane"/>
    <property type="evidence" value="ECO:0007669"/>
    <property type="project" value="UniProtKB-SubCell"/>
</dbReference>
<gene>
    <name evidence="11" type="ORF">NXF25_014917</name>
</gene>
<keyword evidence="5" id="KW-0812">Transmembrane</keyword>
<evidence type="ECO:0000313" key="11">
    <source>
        <dbReference type="EMBL" id="KAK9394389.1"/>
    </source>
</evidence>
<protein>
    <submittedName>
        <fullName evidence="11">Mitochondrial import receptor subunit TOM40 like</fullName>
    </submittedName>
</protein>
<keyword evidence="8" id="KW-0496">Mitochondrion</keyword>
<evidence type="ECO:0000256" key="9">
    <source>
        <dbReference type="ARBA" id="ARBA00023136"/>
    </source>
</evidence>
<evidence type="ECO:0000256" key="10">
    <source>
        <dbReference type="SAM" id="MobiDB-lite"/>
    </source>
</evidence>
<keyword evidence="4" id="KW-1134">Transmembrane beta strand</keyword>
<dbReference type="CDD" id="cd07305">
    <property type="entry name" value="Porin3_Tom40"/>
    <property type="match status" value="1"/>
</dbReference>
<keyword evidence="12" id="KW-1185">Reference proteome</keyword>
<dbReference type="PANTHER" id="PTHR10802">
    <property type="entry name" value="MITOCHONDRIAL IMPORT RECEPTOR SUBUNIT TOM40"/>
    <property type="match status" value="1"/>
</dbReference>
<evidence type="ECO:0000256" key="4">
    <source>
        <dbReference type="ARBA" id="ARBA00022452"/>
    </source>
</evidence>
<dbReference type="InterPro" id="IPR037930">
    <property type="entry name" value="Tom40"/>
</dbReference>
<feature type="compositionally biased region" description="Gly residues" evidence="10">
    <location>
        <begin position="105"/>
        <end position="114"/>
    </location>
</feature>
<dbReference type="Proteomes" id="UP001474421">
    <property type="component" value="Unassembled WGS sequence"/>
</dbReference>
<dbReference type="GO" id="GO:0030150">
    <property type="term" value="P:protein import into mitochondrial matrix"/>
    <property type="evidence" value="ECO:0007669"/>
    <property type="project" value="InterPro"/>
</dbReference>
<comment type="similarity">
    <text evidence="2">Belongs to the Tom40 family.</text>
</comment>
<keyword evidence="6" id="KW-1000">Mitochondrion outer membrane</keyword>
<keyword evidence="9" id="KW-0472">Membrane</keyword>
<reference evidence="11 12" key="1">
    <citation type="journal article" date="2024" name="Proc. Natl. Acad. Sci. U.S.A.">
        <title>The genetic regulatory architecture and epigenomic basis for age-related changes in rattlesnake venom.</title>
        <authorList>
            <person name="Hogan M.P."/>
            <person name="Holding M.L."/>
            <person name="Nystrom G.S."/>
            <person name="Colston T.J."/>
            <person name="Bartlett D.A."/>
            <person name="Mason A.J."/>
            <person name="Ellsworth S.A."/>
            <person name="Rautsaw R.M."/>
            <person name="Lawrence K.C."/>
            <person name="Strickland J.L."/>
            <person name="He B."/>
            <person name="Fraser P."/>
            <person name="Margres M.J."/>
            <person name="Gilbert D.M."/>
            <person name="Gibbs H.L."/>
            <person name="Parkinson C.L."/>
            <person name="Rokyta D.R."/>
        </authorList>
    </citation>
    <scope>NUCLEOTIDE SEQUENCE [LARGE SCALE GENOMIC DNA]</scope>
    <source>
        <strain evidence="11">DRR0105</strain>
    </source>
</reference>
<feature type="compositionally biased region" description="Gly residues" evidence="10">
    <location>
        <begin position="88"/>
        <end position="97"/>
    </location>
</feature>
<feature type="region of interest" description="Disordered" evidence="10">
    <location>
        <begin position="25"/>
        <end position="179"/>
    </location>
</feature>
<evidence type="ECO:0000256" key="8">
    <source>
        <dbReference type="ARBA" id="ARBA00023128"/>
    </source>
</evidence>
<name>A0AAW1AXY4_CROAD</name>
<keyword evidence="7" id="KW-0653">Protein transport</keyword>
<feature type="compositionally biased region" description="Low complexity" evidence="10">
    <location>
        <begin position="25"/>
        <end position="39"/>
    </location>
</feature>
<evidence type="ECO:0000256" key="7">
    <source>
        <dbReference type="ARBA" id="ARBA00022927"/>
    </source>
</evidence>
<dbReference type="EMBL" id="JAOTOJ010000011">
    <property type="protein sequence ID" value="KAK9394389.1"/>
    <property type="molecule type" value="Genomic_DNA"/>
</dbReference>
<accession>A0AAW1AXY4</accession>
<keyword evidence="11" id="KW-0675">Receptor</keyword>
<evidence type="ECO:0000256" key="5">
    <source>
        <dbReference type="ARBA" id="ARBA00022692"/>
    </source>
</evidence>
<dbReference type="FunFam" id="2.40.160.10:FF:000005">
    <property type="entry name" value="mitochondrial import receptor subunit TOM40 homolog"/>
    <property type="match status" value="1"/>
</dbReference>
<feature type="compositionally biased region" description="Gly residues" evidence="10">
    <location>
        <begin position="1"/>
        <end position="11"/>
    </location>
</feature>
<dbReference type="Gene3D" id="2.40.160.10">
    <property type="entry name" value="Porin"/>
    <property type="match status" value="1"/>
</dbReference>